<dbReference type="EMBL" id="CP001037">
    <property type="protein sequence ID" value="ACC84021.1"/>
    <property type="molecule type" value="Genomic_DNA"/>
</dbReference>
<dbReference type="eggNOG" id="ENOG5033IC1">
    <property type="taxonomic scope" value="Bacteria"/>
</dbReference>
<dbReference type="EnsemblBacteria" id="ACC84021">
    <property type="protein sequence ID" value="ACC84021"/>
    <property type="gene ID" value="Npun_R5721"/>
</dbReference>
<dbReference type="Proteomes" id="UP000001191">
    <property type="component" value="Chromosome"/>
</dbReference>
<sequence>MITTAKVDTAHNYDAISAKFKSVEAAITIRSVNQDFQVNIMEPIQPQQRRVADQVFQQSLDQLEDILQEISTEEEEIPHLPKLHTTSLNEVEVDRDLIDIDLAALEDAVADIEQYLEEKTKAQEKL</sequence>
<organism evidence="1 2">
    <name type="scientific">Nostoc punctiforme (strain ATCC 29133 / PCC 73102)</name>
    <dbReference type="NCBI Taxonomy" id="63737"/>
    <lineage>
        <taxon>Bacteria</taxon>
        <taxon>Bacillati</taxon>
        <taxon>Cyanobacteriota</taxon>
        <taxon>Cyanophyceae</taxon>
        <taxon>Nostocales</taxon>
        <taxon>Nostocaceae</taxon>
        <taxon>Nostoc</taxon>
    </lineage>
</organism>
<dbReference type="AlphaFoldDB" id="B2J905"/>
<dbReference type="KEGG" id="npu:Npun_R5721"/>
<reference evidence="1 2" key="2">
    <citation type="journal article" date="2013" name="Plant Physiol.">
        <title>A Nostoc punctiforme Sugar Transporter Necessary to Establish a Cyanobacterium-Plant Symbiosis.</title>
        <authorList>
            <person name="Ekman M."/>
            <person name="Picossi S."/>
            <person name="Campbell E.L."/>
            <person name="Meeks J.C."/>
            <person name="Flores E."/>
        </authorList>
    </citation>
    <scope>NUCLEOTIDE SEQUENCE [LARGE SCALE GENOMIC DNA]</scope>
    <source>
        <strain evidence="2">ATCC 29133 / PCC 73102</strain>
    </source>
</reference>
<accession>B2J905</accession>
<proteinExistence type="predicted"/>
<dbReference type="HOGENOM" id="CLU_1979238_0_0_3"/>
<evidence type="ECO:0000313" key="1">
    <source>
        <dbReference type="EMBL" id="ACC84021.1"/>
    </source>
</evidence>
<reference evidence="2" key="1">
    <citation type="submission" date="2008-04" db="EMBL/GenBank/DDBJ databases">
        <title>Complete sequence of chromosome of Nostoc punctiforme ATCC 29133.</title>
        <authorList>
            <consortium name="US DOE Joint Genome Institute"/>
            <person name="Copeland A."/>
            <person name="Lucas S."/>
            <person name="Lapidus A."/>
            <person name="Glavina del Rio T."/>
            <person name="Dalin E."/>
            <person name="Tice H."/>
            <person name="Pitluck S."/>
            <person name="Chain P."/>
            <person name="Malfatti S."/>
            <person name="Shin M."/>
            <person name="Vergez L."/>
            <person name="Schmutz J."/>
            <person name="Larimer F."/>
            <person name="Land M."/>
            <person name="Hauser L."/>
            <person name="Kyrpides N."/>
            <person name="Kim E."/>
            <person name="Meeks J.C."/>
            <person name="Elhai J."/>
            <person name="Campbell E.L."/>
            <person name="Thiel T."/>
            <person name="Longmire J."/>
            <person name="Potts M."/>
            <person name="Atlas R."/>
        </authorList>
    </citation>
    <scope>NUCLEOTIDE SEQUENCE [LARGE SCALE GENOMIC DNA]</scope>
    <source>
        <strain evidence="2">ATCC 29133 / PCC 73102</strain>
    </source>
</reference>
<protein>
    <submittedName>
        <fullName evidence="1">Uncharacterized protein</fullName>
    </submittedName>
</protein>
<gene>
    <name evidence="1" type="ordered locus">Npun_R5721</name>
</gene>
<dbReference type="RefSeq" id="WP_012411964.1">
    <property type="nucleotide sequence ID" value="NC_010628.1"/>
</dbReference>
<keyword evidence="2" id="KW-1185">Reference proteome</keyword>
<evidence type="ECO:0000313" key="2">
    <source>
        <dbReference type="Proteomes" id="UP000001191"/>
    </source>
</evidence>
<name>B2J905_NOSP7</name>